<proteinExistence type="predicted"/>
<protein>
    <submittedName>
        <fullName evidence="1">Uncharacterized protein</fullName>
    </submittedName>
</protein>
<keyword evidence="2" id="KW-1185">Reference proteome</keyword>
<accession>A0AAV2KRT4</accession>
<reference evidence="1 2" key="1">
    <citation type="submission" date="2024-04" db="EMBL/GenBank/DDBJ databases">
        <authorList>
            <person name="Waldvogel A.-M."/>
            <person name="Schoenle A."/>
        </authorList>
    </citation>
    <scope>NUCLEOTIDE SEQUENCE [LARGE SCALE GENOMIC DNA]</scope>
</reference>
<evidence type="ECO:0000313" key="2">
    <source>
        <dbReference type="Proteomes" id="UP001497482"/>
    </source>
</evidence>
<dbReference type="AlphaFoldDB" id="A0AAV2KRT4"/>
<sequence>MTFARRLLGVRINTRTGGDGSDTRCCTKKTQSERALGVKILSTGGLSTGGLSAGGLSYANGPQRAGVRGQSHVTTEVTTTKILIRFCQRPPVSFLQVKGHPCPSYRSEVTCVLTTGQRSPVSFLQVKGHPCPSYRSEVTCVLPTGQRSPVSLVW</sequence>
<evidence type="ECO:0000313" key="1">
    <source>
        <dbReference type="EMBL" id="CAL1591438.1"/>
    </source>
</evidence>
<dbReference type="Proteomes" id="UP001497482">
    <property type="component" value="Chromosome 2"/>
</dbReference>
<organism evidence="1 2">
    <name type="scientific">Knipowitschia caucasica</name>
    <name type="common">Caucasian dwarf goby</name>
    <name type="synonym">Pomatoschistus caucasicus</name>
    <dbReference type="NCBI Taxonomy" id="637954"/>
    <lineage>
        <taxon>Eukaryota</taxon>
        <taxon>Metazoa</taxon>
        <taxon>Chordata</taxon>
        <taxon>Craniata</taxon>
        <taxon>Vertebrata</taxon>
        <taxon>Euteleostomi</taxon>
        <taxon>Actinopterygii</taxon>
        <taxon>Neopterygii</taxon>
        <taxon>Teleostei</taxon>
        <taxon>Neoteleostei</taxon>
        <taxon>Acanthomorphata</taxon>
        <taxon>Gobiaria</taxon>
        <taxon>Gobiiformes</taxon>
        <taxon>Gobioidei</taxon>
        <taxon>Gobiidae</taxon>
        <taxon>Gobiinae</taxon>
        <taxon>Knipowitschia</taxon>
    </lineage>
</organism>
<dbReference type="EMBL" id="OZ035824">
    <property type="protein sequence ID" value="CAL1591438.1"/>
    <property type="molecule type" value="Genomic_DNA"/>
</dbReference>
<gene>
    <name evidence="1" type="ORF">KC01_LOCUS20808</name>
</gene>
<name>A0AAV2KRT4_KNICA</name>